<proteinExistence type="predicted"/>
<evidence type="ECO:0000313" key="2">
    <source>
        <dbReference type="Proteomes" id="UP001177003"/>
    </source>
</evidence>
<dbReference type="Proteomes" id="UP001177003">
    <property type="component" value="Chromosome 0"/>
</dbReference>
<name>A0AA35VMB6_LACSI</name>
<reference evidence="1" key="1">
    <citation type="submission" date="2023-04" db="EMBL/GenBank/DDBJ databases">
        <authorList>
            <person name="Vijverberg K."/>
            <person name="Xiong W."/>
            <person name="Schranz E."/>
        </authorList>
    </citation>
    <scope>NUCLEOTIDE SEQUENCE</scope>
</reference>
<dbReference type="AlphaFoldDB" id="A0AA35VMB6"/>
<keyword evidence="2" id="KW-1185">Reference proteome</keyword>
<evidence type="ECO:0000313" key="1">
    <source>
        <dbReference type="EMBL" id="CAI9265672.1"/>
    </source>
</evidence>
<protein>
    <submittedName>
        <fullName evidence="1">Uncharacterized protein</fullName>
    </submittedName>
</protein>
<gene>
    <name evidence="1" type="ORF">LSALG_LOCUS6266</name>
</gene>
<accession>A0AA35VMB6</accession>
<organism evidence="1 2">
    <name type="scientific">Lactuca saligna</name>
    <name type="common">Willowleaf lettuce</name>
    <dbReference type="NCBI Taxonomy" id="75948"/>
    <lineage>
        <taxon>Eukaryota</taxon>
        <taxon>Viridiplantae</taxon>
        <taxon>Streptophyta</taxon>
        <taxon>Embryophyta</taxon>
        <taxon>Tracheophyta</taxon>
        <taxon>Spermatophyta</taxon>
        <taxon>Magnoliopsida</taxon>
        <taxon>eudicotyledons</taxon>
        <taxon>Gunneridae</taxon>
        <taxon>Pentapetalae</taxon>
        <taxon>asterids</taxon>
        <taxon>campanulids</taxon>
        <taxon>Asterales</taxon>
        <taxon>Asteraceae</taxon>
        <taxon>Cichorioideae</taxon>
        <taxon>Cichorieae</taxon>
        <taxon>Lactucinae</taxon>
        <taxon>Lactuca</taxon>
    </lineage>
</organism>
<dbReference type="EMBL" id="OX465086">
    <property type="protein sequence ID" value="CAI9265672.1"/>
    <property type="molecule type" value="Genomic_DNA"/>
</dbReference>
<sequence length="129" mass="15159">MELLALFLVMVRYIGAFSLFDLISIYQSNSLESKYFFIPKPSISSFSRAIVDRFSKLFVIDLLQNKVSVGNVKIQRSMEKRSLMKKLTPMKKLSTIKKKLNPMKNLRNVKRIKRCIKFIKIKIQQKEKP</sequence>